<dbReference type="OrthoDB" id="677376at2759"/>
<keyword evidence="2" id="KW-1185">Reference proteome</keyword>
<accession>A0A6G1DYD8</accession>
<feature type="non-terminal residue" evidence="1">
    <location>
        <position position="1"/>
    </location>
</feature>
<dbReference type="EMBL" id="SPHZ02000005">
    <property type="protein sequence ID" value="KAF0917431.1"/>
    <property type="molecule type" value="Genomic_DNA"/>
</dbReference>
<organism evidence="1 2">
    <name type="scientific">Oryza meyeriana var. granulata</name>
    <dbReference type="NCBI Taxonomy" id="110450"/>
    <lineage>
        <taxon>Eukaryota</taxon>
        <taxon>Viridiplantae</taxon>
        <taxon>Streptophyta</taxon>
        <taxon>Embryophyta</taxon>
        <taxon>Tracheophyta</taxon>
        <taxon>Spermatophyta</taxon>
        <taxon>Magnoliopsida</taxon>
        <taxon>Liliopsida</taxon>
        <taxon>Poales</taxon>
        <taxon>Poaceae</taxon>
        <taxon>BOP clade</taxon>
        <taxon>Oryzoideae</taxon>
        <taxon>Oryzeae</taxon>
        <taxon>Oryzinae</taxon>
        <taxon>Oryza</taxon>
        <taxon>Oryza meyeriana</taxon>
    </lineage>
</organism>
<dbReference type="Proteomes" id="UP000479710">
    <property type="component" value="Unassembled WGS sequence"/>
</dbReference>
<evidence type="ECO:0000313" key="1">
    <source>
        <dbReference type="EMBL" id="KAF0917431.1"/>
    </source>
</evidence>
<evidence type="ECO:0000313" key="2">
    <source>
        <dbReference type="Proteomes" id="UP000479710"/>
    </source>
</evidence>
<name>A0A6G1DYD8_9ORYZ</name>
<gene>
    <name evidence="1" type="ORF">E2562_017875</name>
</gene>
<reference evidence="1 2" key="1">
    <citation type="submission" date="2019-11" db="EMBL/GenBank/DDBJ databases">
        <title>Whole genome sequence of Oryza granulata.</title>
        <authorList>
            <person name="Li W."/>
        </authorList>
    </citation>
    <scope>NUCLEOTIDE SEQUENCE [LARGE SCALE GENOMIC DNA]</scope>
    <source>
        <strain evidence="2">cv. Menghai</strain>
        <tissue evidence="1">Leaf</tissue>
    </source>
</reference>
<sequence>VFIPLSSNFWHLIVANFKIRKLEVLCPNVKIEQVRTEAEAAIWNFKRTFKPAYPRLKLPQLSPSAFVRITIFD</sequence>
<dbReference type="AlphaFoldDB" id="A0A6G1DYD8"/>
<proteinExistence type="predicted"/>
<protein>
    <submittedName>
        <fullName evidence="1">Uncharacterized protein</fullName>
    </submittedName>
</protein>
<comment type="caution">
    <text evidence="1">The sequence shown here is derived from an EMBL/GenBank/DDBJ whole genome shotgun (WGS) entry which is preliminary data.</text>
</comment>